<proteinExistence type="predicted"/>
<reference evidence="1" key="1">
    <citation type="submission" date="2019-08" db="EMBL/GenBank/DDBJ databases">
        <authorList>
            <person name="Kucharzyk K."/>
            <person name="Murdoch R.W."/>
            <person name="Higgins S."/>
            <person name="Loffler F."/>
        </authorList>
    </citation>
    <scope>NUCLEOTIDE SEQUENCE</scope>
</reference>
<comment type="caution">
    <text evidence="1">The sequence shown here is derived from an EMBL/GenBank/DDBJ whole genome shotgun (WGS) entry which is preliminary data.</text>
</comment>
<evidence type="ECO:0000313" key="1">
    <source>
        <dbReference type="EMBL" id="MPM66970.1"/>
    </source>
</evidence>
<dbReference type="AlphaFoldDB" id="A0A645BNA9"/>
<protein>
    <submittedName>
        <fullName evidence="1">Uncharacterized protein</fullName>
    </submittedName>
</protein>
<accession>A0A645BNA9</accession>
<dbReference type="EMBL" id="VSSQ01021404">
    <property type="protein sequence ID" value="MPM66970.1"/>
    <property type="molecule type" value="Genomic_DNA"/>
</dbReference>
<sequence length="50" mass="5407">MNFLVDKDLVNQYGGFVMKSSQENGLNGFSLDPVFKEDDGDGCSTCSGCH</sequence>
<organism evidence="1">
    <name type="scientific">bioreactor metagenome</name>
    <dbReference type="NCBI Taxonomy" id="1076179"/>
    <lineage>
        <taxon>unclassified sequences</taxon>
        <taxon>metagenomes</taxon>
        <taxon>ecological metagenomes</taxon>
    </lineage>
</organism>
<name>A0A645BNA9_9ZZZZ</name>
<gene>
    <name evidence="1" type="ORF">SDC9_113884</name>
</gene>